<sequence length="457" mass="50995">MYAILINTPTKVIRMVKKIVILGAAGRDFHNFNVVFRNNPEYRVVAFLQTQIPGIAGRRYPPALAGELYPDGIPILSMEYLEEVVKAYNVEEAFLSYSDLTYEELGRVLSRVVGLGLDFKIMGPKETMIESSRPVIAVTGVKTGAGKSSVSREIAGILVNKGFRVGVVRHPMPYGNLEEMVVQKFKTFEDLDKYKATIEEREEYEHYIRMGLPVYAGVDYGKLLRIVEKENNIILWDGGNNDWPFYRPDYMITVADALRPGIEVKSFPGEVNLKLADAVIINKVDQAKPGAVDTIKKNIVEVNPKAKISLAESEVAVDKPELVEGKRVLVIEDSPTVTHGGAPYAAGYVAAKKYGGEPVDPRPYATEFFKKIYSEYPHMGPVLPSTGYTKEQLKELEETINRVPADTVILGTPSDITRLIKINKPIVRVSFRVKIVEGPSIEELIDEFLEKAKAKIE</sequence>
<dbReference type="HOGENOM" id="CLU_046378_0_0_2"/>
<evidence type="ECO:0008006" key="3">
    <source>
        <dbReference type="Google" id="ProtNLM"/>
    </source>
</evidence>
<dbReference type="eggNOG" id="arCOG01229">
    <property type="taxonomic scope" value="Archaea"/>
</dbReference>
<reference evidence="2" key="1">
    <citation type="submission" date="2010-05" db="EMBL/GenBank/DDBJ databases">
        <title>Complete sequence of Staphylothermus hellenicus DSM 12710.</title>
        <authorList>
            <consortium name="US DOE Joint Genome Institute"/>
            <person name="Lucas S."/>
            <person name="Copeland A."/>
            <person name="Lapidus A."/>
            <person name="Cheng J.-F."/>
            <person name="Bruce D."/>
            <person name="Goodwin L."/>
            <person name="Pitluck S."/>
            <person name="Davenport K."/>
            <person name="Detter J.C."/>
            <person name="Han C."/>
            <person name="Tapia R."/>
            <person name="Larimer F."/>
            <person name="Land M."/>
            <person name="Hauser L."/>
            <person name="Kyrpides N."/>
            <person name="Mikhailova N."/>
            <person name="Anderson I.J."/>
            <person name="Woyke T."/>
        </authorList>
    </citation>
    <scope>NUCLEOTIDE SEQUENCE [LARGE SCALE GENOMIC DNA]</scope>
    <source>
        <strain evidence="2">DSM 12710 / JCM 10830 / BK20S6-10-b1 / P8</strain>
    </source>
</reference>
<organism evidence="1 2">
    <name type="scientific">Staphylothermus hellenicus (strain DSM 12710 / JCM 10830 / BK20S6-10-b1 / P8)</name>
    <dbReference type="NCBI Taxonomy" id="591019"/>
    <lineage>
        <taxon>Archaea</taxon>
        <taxon>Thermoproteota</taxon>
        <taxon>Thermoprotei</taxon>
        <taxon>Desulfurococcales</taxon>
        <taxon>Desulfurococcaceae</taxon>
        <taxon>Staphylothermus</taxon>
    </lineage>
</organism>
<dbReference type="PANTHER" id="PTHR42869:SF1">
    <property type="entry name" value="SLL0572 PROTEIN"/>
    <property type="match status" value="1"/>
</dbReference>
<proteinExistence type="predicted"/>
<reference evidence="1 2" key="2">
    <citation type="journal article" date="2011" name="Stand. Genomic Sci.">
        <title>Complete genome sequence of Staphylothermus hellenicus P8.</title>
        <authorList>
            <person name="Anderson I."/>
            <person name="Wirth R."/>
            <person name="Lucas S."/>
            <person name="Copeland A."/>
            <person name="Lapidus A."/>
            <person name="Cheng J.F."/>
            <person name="Goodwin L."/>
            <person name="Pitluck S."/>
            <person name="Davenport K."/>
            <person name="Detter J.C."/>
            <person name="Han C."/>
            <person name="Tapia R."/>
            <person name="Land M."/>
            <person name="Hauser L."/>
            <person name="Pati A."/>
            <person name="Mikhailova N."/>
            <person name="Woyke T."/>
            <person name="Klenk H.P."/>
            <person name="Kyrpides N."/>
            <person name="Ivanova N."/>
        </authorList>
    </citation>
    <scope>NUCLEOTIDE SEQUENCE [LARGE SCALE GENOMIC DNA]</scope>
    <source>
        <strain evidence="2">DSM 12710 / JCM 10830 / BK20S6-10-b1 / P8</strain>
    </source>
</reference>
<dbReference type="Gene3D" id="3.40.50.720">
    <property type="entry name" value="NAD(P)-binding Rossmann-like Domain"/>
    <property type="match status" value="1"/>
</dbReference>
<evidence type="ECO:0000313" key="1">
    <source>
        <dbReference type="EMBL" id="ADI31797.1"/>
    </source>
</evidence>
<dbReference type="AlphaFoldDB" id="D7DCA0"/>
<dbReference type="InterPro" id="IPR027417">
    <property type="entry name" value="P-loop_NTPase"/>
</dbReference>
<gene>
    <name evidence="1" type="ordered locus">Shell_0674</name>
</gene>
<dbReference type="EMBL" id="CP002051">
    <property type="protein sequence ID" value="ADI31797.1"/>
    <property type="molecule type" value="Genomic_DNA"/>
</dbReference>
<dbReference type="KEGG" id="shc:Shell_0674"/>
<dbReference type="Proteomes" id="UP000002573">
    <property type="component" value="Chromosome"/>
</dbReference>
<keyword evidence="2" id="KW-1185">Reference proteome</keyword>
<name>D7DCA0_STAHD</name>
<protein>
    <recommendedName>
        <fullName evidence="3">GTPase</fullName>
    </recommendedName>
</protein>
<dbReference type="InterPro" id="IPR053199">
    <property type="entry name" value="cDPG_synthetase-like"/>
</dbReference>
<dbReference type="CDD" id="cd01983">
    <property type="entry name" value="SIMIBI"/>
    <property type="match status" value="1"/>
</dbReference>
<dbReference type="PANTHER" id="PTHR42869">
    <property type="entry name" value="SLL0572 PROTEIN"/>
    <property type="match status" value="1"/>
</dbReference>
<accession>D7DCA0</accession>
<dbReference type="SUPFAM" id="SSF52540">
    <property type="entry name" value="P-loop containing nucleoside triphosphate hydrolases"/>
    <property type="match status" value="1"/>
</dbReference>
<evidence type="ECO:0000313" key="2">
    <source>
        <dbReference type="Proteomes" id="UP000002573"/>
    </source>
</evidence>